<dbReference type="PROSITE" id="PS51352">
    <property type="entry name" value="THIOREDOXIN_2"/>
    <property type="match status" value="1"/>
</dbReference>
<dbReference type="InterPro" id="IPR013766">
    <property type="entry name" value="Thioredoxin_domain"/>
</dbReference>
<dbReference type="AlphaFoldDB" id="A0A2G1BTW8"/>
<dbReference type="PANTHER" id="PTHR42852:SF6">
    <property type="entry name" value="THIOL:DISULFIDE INTERCHANGE PROTEIN DSBE"/>
    <property type="match status" value="1"/>
</dbReference>
<protein>
    <submittedName>
        <fullName evidence="7">Thioredoxin</fullName>
    </submittedName>
    <submittedName>
        <fullName evidence="6">TlpA disulfide reductase family protein</fullName>
    </submittedName>
</protein>
<dbReference type="InterPro" id="IPR013740">
    <property type="entry name" value="Redoxin"/>
</dbReference>
<dbReference type="PROSITE" id="PS51257">
    <property type="entry name" value="PROKAR_LIPOPROTEIN"/>
    <property type="match status" value="1"/>
</dbReference>
<organism evidence="7 8">
    <name type="scientific">Tenacibaculum discolor</name>
    <dbReference type="NCBI Taxonomy" id="361581"/>
    <lineage>
        <taxon>Bacteria</taxon>
        <taxon>Pseudomonadati</taxon>
        <taxon>Bacteroidota</taxon>
        <taxon>Flavobacteriia</taxon>
        <taxon>Flavobacteriales</taxon>
        <taxon>Flavobacteriaceae</taxon>
        <taxon>Tenacibaculum</taxon>
    </lineage>
</organism>
<reference evidence="7" key="2">
    <citation type="submission" date="2017-10" db="EMBL/GenBank/DDBJ databases">
        <authorList>
            <person name="Enke T.N."/>
            <person name="Cordero O.X."/>
        </authorList>
    </citation>
    <scope>NUCLEOTIDE SEQUENCE</scope>
    <source>
        <strain evidence="7">4G03</strain>
    </source>
</reference>
<dbReference type="Proteomes" id="UP001242342">
    <property type="component" value="Unassembled WGS sequence"/>
</dbReference>
<dbReference type="GO" id="GO:0030313">
    <property type="term" value="C:cell envelope"/>
    <property type="evidence" value="ECO:0007669"/>
    <property type="project" value="UniProtKB-SubCell"/>
</dbReference>
<name>A0A2G1BTW8_9FLAO</name>
<proteinExistence type="predicted"/>
<sequence>MKKLVYLLAFSIALISCKEEQKDYVTFSGKITNKNSETVTISNPQFKFNKVIKVGEDGTFKDTMNVKDGFYRLFDGKEVTTLYLKNGADINVTVDAKEFDETITYTGAGFEESAFLAQSSLNQEKLFGDKELMDLPELDFRSKVSNFVDDFNKRFEGASLDSTFVANQKQSIAGLEKYLTKMYNDKQYIAKNLVKGAESPKFVDYENNAGGTTSLDDLKGKYVYIDLWATWCQPCKNEIPFLKEVEEKYHNKNIEFVSISVDRQKDYETWKKMIVDKELSGIQLYAKEDKAFMDAYKVSGIPRFILLDPEGKIVDSNAPRPSNPKLVKLFESLNI</sequence>
<keyword evidence="4" id="KW-0676">Redox-active center</keyword>
<dbReference type="InterPro" id="IPR036249">
    <property type="entry name" value="Thioredoxin-like_sf"/>
</dbReference>
<dbReference type="Proteomes" id="UP000222163">
    <property type="component" value="Unassembled WGS sequence"/>
</dbReference>
<keyword evidence="3" id="KW-1015">Disulfide bond</keyword>
<evidence type="ECO:0000256" key="2">
    <source>
        <dbReference type="ARBA" id="ARBA00022748"/>
    </source>
</evidence>
<dbReference type="InterPro" id="IPR050553">
    <property type="entry name" value="Thioredoxin_ResA/DsbE_sf"/>
</dbReference>
<evidence type="ECO:0000313" key="8">
    <source>
        <dbReference type="Proteomes" id="UP000222163"/>
    </source>
</evidence>
<reference evidence="6 9" key="3">
    <citation type="submission" date="2023-07" db="EMBL/GenBank/DDBJ databases">
        <title>Genome content predicts the carbon catabolic preferences of heterotrophic bacteria.</title>
        <authorList>
            <person name="Gralka M."/>
        </authorList>
    </citation>
    <scope>NUCLEOTIDE SEQUENCE [LARGE SCALE GENOMIC DNA]</scope>
    <source>
        <strain evidence="6 9">4G03</strain>
    </source>
</reference>
<dbReference type="Gene3D" id="3.40.30.10">
    <property type="entry name" value="Glutaredoxin"/>
    <property type="match status" value="1"/>
</dbReference>
<reference evidence="7 8" key="1">
    <citation type="journal article" date="2016" name="Nat. Commun.">
        <title>Microbial interactions lead to rapid micro-scale successions on model marine particles.</title>
        <authorList>
            <person name="Datta M.S."/>
            <person name="Sliwerska E."/>
            <person name="Gore J."/>
            <person name="Polz M.F."/>
            <person name="Cordero O.X."/>
        </authorList>
    </citation>
    <scope>NUCLEOTIDE SEQUENCE [LARGE SCALE GENOMIC DNA]</scope>
    <source>
        <strain evidence="7 8">4G03</strain>
    </source>
</reference>
<dbReference type="CDD" id="cd02966">
    <property type="entry name" value="TlpA_like_family"/>
    <property type="match status" value="1"/>
</dbReference>
<gene>
    <name evidence="7" type="ORF">CSC81_10260</name>
    <name evidence="6" type="ORF">Q8W23_08640</name>
</gene>
<dbReference type="GO" id="GO:0017004">
    <property type="term" value="P:cytochrome complex assembly"/>
    <property type="evidence" value="ECO:0007669"/>
    <property type="project" value="UniProtKB-KW"/>
</dbReference>
<comment type="caution">
    <text evidence="7">The sequence shown here is derived from an EMBL/GenBank/DDBJ whole genome shotgun (WGS) entry which is preliminary data.</text>
</comment>
<dbReference type="EMBL" id="JAUYVU010000006">
    <property type="protein sequence ID" value="MDP2541538.1"/>
    <property type="molecule type" value="Genomic_DNA"/>
</dbReference>
<keyword evidence="9" id="KW-1185">Reference proteome</keyword>
<evidence type="ECO:0000313" key="7">
    <source>
        <dbReference type="EMBL" id="PHN97448.1"/>
    </source>
</evidence>
<evidence type="ECO:0000256" key="1">
    <source>
        <dbReference type="ARBA" id="ARBA00004196"/>
    </source>
</evidence>
<keyword evidence="2" id="KW-0201">Cytochrome c-type biogenesis</keyword>
<feature type="domain" description="Thioredoxin" evidence="5">
    <location>
        <begin position="193"/>
        <end position="335"/>
    </location>
</feature>
<dbReference type="Pfam" id="PF08534">
    <property type="entry name" value="Redoxin"/>
    <property type="match status" value="1"/>
</dbReference>
<evidence type="ECO:0000313" key="6">
    <source>
        <dbReference type="EMBL" id="MDP2541538.1"/>
    </source>
</evidence>
<evidence type="ECO:0000256" key="3">
    <source>
        <dbReference type="ARBA" id="ARBA00023157"/>
    </source>
</evidence>
<dbReference type="EMBL" id="PDUU01000008">
    <property type="protein sequence ID" value="PHN97448.1"/>
    <property type="molecule type" value="Genomic_DNA"/>
</dbReference>
<dbReference type="SUPFAM" id="SSF52833">
    <property type="entry name" value="Thioredoxin-like"/>
    <property type="match status" value="1"/>
</dbReference>
<evidence type="ECO:0000256" key="4">
    <source>
        <dbReference type="ARBA" id="ARBA00023284"/>
    </source>
</evidence>
<comment type="subcellular location">
    <subcellularLocation>
        <location evidence="1">Cell envelope</location>
    </subcellularLocation>
</comment>
<evidence type="ECO:0000259" key="5">
    <source>
        <dbReference type="PROSITE" id="PS51352"/>
    </source>
</evidence>
<dbReference type="PANTHER" id="PTHR42852">
    <property type="entry name" value="THIOL:DISULFIDE INTERCHANGE PROTEIN DSBE"/>
    <property type="match status" value="1"/>
</dbReference>
<dbReference type="RefSeq" id="WP_099215658.1">
    <property type="nucleotide sequence ID" value="NZ_JAUYVU010000006.1"/>
</dbReference>
<evidence type="ECO:0000313" key="9">
    <source>
        <dbReference type="Proteomes" id="UP001242342"/>
    </source>
</evidence>
<accession>A0A2G1BTW8</accession>